<feature type="region of interest" description="Disordered" evidence="1">
    <location>
        <begin position="1"/>
        <end position="24"/>
    </location>
</feature>
<comment type="caution">
    <text evidence="2">The sequence shown here is derived from an EMBL/GenBank/DDBJ whole genome shotgun (WGS) entry which is preliminary data.</text>
</comment>
<reference evidence="2 3" key="1">
    <citation type="submission" date="2019-12" db="EMBL/GenBank/DDBJ databases">
        <authorList>
            <person name="Alioto T."/>
            <person name="Alioto T."/>
            <person name="Gomez Garrido J."/>
        </authorList>
    </citation>
    <scope>NUCLEOTIDE SEQUENCE [LARGE SCALE GENOMIC DNA]</scope>
</reference>
<dbReference type="EMBL" id="CACTIH010002050">
    <property type="protein sequence ID" value="CAA2972365.1"/>
    <property type="molecule type" value="Genomic_DNA"/>
</dbReference>
<accession>A0A8S0R037</accession>
<organism evidence="2 3">
    <name type="scientific">Olea europaea subsp. europaea</name>
    <dbReference type="NCBI Taxonomy" id="158383"/>
    <lineage>
        <taxon>Eukaryota</taxon>
        <taxon>Viridiplantae</taxon>
        <taxon>Streptophyta</taxon>
        <taxon>Embryophyta</taxon>
        <taxon>Tracheophyta</taxon>
        <taxon>Spermatophyta</taxon>
        <taxon>Magnoliopsida</taxon>
        <taxon>eudicotyledons</taxon>
        <taxon>Gunneridae</taxon>
        <taxon>Pentapetalae</taxon>
        <taxon>asterids</taxon>
        <taxon>lamiids</taxon>
        <taxon>Lamiales</taxon>
        <taxon>Oleaceae</taxon>
        <taxon>Oleeae</taxon>
        <taxon>Olea</taxon>
    </lineage>
</organism>
<protein>
    <submittedName>
        <fullName evidence="2">Uncharacterized protein</fullName>
    </submittedName>
</protein>
<keyword evidence="3" id="KW-1185">Reference proteome</keyword>
<evidence type="ECO:0000313" key="3">
    <source>
        <dbReference type="Proteomes" id="UP000594638"/>
    </source>
</evidence>
<dbReference type="AlphaFoldDB" id="A0A8S0R037"/>
<gene>
    <name evidence="2" type="ORF">OLEA9_A120587A</name>
</gene>
<feature type="compositionally biased region" description="Basic and acidic residues" evidence="1">
    <location>
        <begin position="1"/>
        <end position="11"/>
    </location>
</feature>
<dbReference type="Proteomes" id="UP000594638">
    <property type="component" value="Unassembled WGS sequence"/>
</dbReference>
<evidence type="ECO:0000313" key="2">
    <source>
        <dbReference type="EMBL" id="CAA2972365.1"/>
    </source>
</evidence>
<evidence type="ECO:0000256" key="1">
    <source>
        <dbReference type="SAM" id="MobiDB-lite"/>
    </source>
</evidence>
<name>A0A8S0R037_OLEEU</name>
<sequence length="129" mass="15181">MYFKKPLEAKRSSKSNTPPPRPEFHRLQRNLTATFHFHFSPNQENPRGDTLVEIQRSSISTEVRSRWKFVLLYTIHRLRRNFVGRTPEYVIVVARKVTSLRIVTRRVTSLRTPPKKGTALVISFASYHF</sequence>
<proteinExistence type="predicted"/>
<dbReference type="Gramene" id="OE9A120587AT8">
    <property type="protein sequence ID" value="OE9A120587AC8"/>
    <property type="gene ID" value="OE9A120587A"/>
</dbReference>